<dbReference type="GO" id="GO:0003993">
    <property type="term" value="F:acid phosphatase activity"/>
    <property type="evidence" value="ECO:0007669"/>
    <property type="project" value="InterPro"/>
</dbReference>
<protein>
    <recommendedName>
        <fullName evidence="7">PA14 domain-containing protein</fullName>
    </recommendedName>
</protein>
<feature type="domain" description="PA14" evidence="4">
    <location>
        <begin position="484"/>
        <end position="625"/>
    </location>
</feature>
<evidence type="ECO:0000313" key="6">
    <source>
        <dbReference type="Proteomes" id="UP000265926"/>
    </source>
</evidence>
<evidence type="ECO:0000259" key="4">
    <source>
        <dbReference type="PROSITE" id="PS51820"/>
    </source>
</evidence>
<name>A0A399T3T1_9BACT</name>
<dbReference type="RefSeq" id="WP_119435998.1">
    <property type="nucleotide sequence ID" value="NZ_QWGR01000001.1"/>
</dbReference>
<sequence length="626" mass="71417">MKKLIYVKLFLGICCLLGNPVFGQQKQAFEFVVEPYLIDLNSNSFQVMWETSEAARGEVYFAKSTYDILSPEFKVISSDRSHKVLHHHTITGLNANDLYFYQVVNVNQSGDTIKGPVTQVTTSDYNQSPVSFSVVGDTQGNPVVWGKIVGLMEQERPQFIVHVGDLVQYGPNKDDWTDEFFNPATKLLRYTPLYPAAGNHEMNDEKLYQYFNLPEDDAFYTIKKGDVRLFFVDTNKDILPGSAQYRKLENLLAITDEPWKIVVHHHPLFTSDKYSYRSSLRATPTKGDPNLFHLNNLYETYGVDLTLSGHVHNYERTWPIFKNHVDLENGVTHIVTGGGGGSFRNTPNDINWFSVEAKNVYHFLNVRIQGRKLFVEAIDTTGKVFDFWEKEKVAEKTNLLSPLISSTNKYFIDSTTVTIENINEGGLISFRLNEGLYQSVVTKKKSVNVDNTTTISAMVNGVNNGSREAVKTVVKLPEMPKQKSAKKEVRADYYEGYFTELPDFDALNPTNSFSLDSLTLTGVVPRAKDHFAVRFKGSFEVPETDVYRFFLESYDGSRLIIDGKEIIDNDGVHYEISKENYVALEKGIHHFEVQYFDFTRRETLNLLVGKQDNKMVDFNSLIKYPK</sequence>
<dbReference type="InterPro" id="IPR004843">
    <property type="entry name" value="Calcineurin-like_PHP"/>
</dbReference>
<evidence type="ECO:0000256" key="2">
    <source>
        <dbReference type="SAM" id="SignalP"/>
    </source>
</evidence>
<dbReference type="AlphaFoldDB" id="A0A399T3T1"/>
<gene>
    <name evidence="5" type="ORF">D1614_00910</name>
</gene>
<dbReference type="PANTHER" id="PTHR22953:SF153">
    <property type="entry name" value="PURPLE ACID PHOSPHATASE"/>
    <property type="match status" value="1"/>
</dbReference>
<dbReference type="InterPro" id="IPR037524">
    <property type="entry name" value="PA14/GLEYA"/>
</dbReference>
<accession>A0A399T3T1</accession>
<dbReference type="PROSITE" id="PS50853">
    <property type="entry name" value="FN3"/>
    <property type="match status" value="1"/>
</dbReference>
<evidence type="ECO:0000259" key="3">
    <source>
        <dbReference type="PROSITE" id="PS50853"/>
    </source>
</evidence>
<dbReference type="CDD" id="cd00063">
    <property type="entry name" value="FN3"/>
    <property type="match status" value="1"/>
</dbReference>
<keyword evidence="6" id="KW-1185">Reference proteome</keyword>
<feature type="chain" id="PRO_5017436028" description="PA14 domain-containing protein" evidence="2">
    <location>
        <begin position="24"/>
        <end position="626"/>
    </location>
</feature>
<dbReference type="InterPro" id="IPR013783">
    <property type="entry name" value="Ig-like_fold"/>
</dbReference>
<evidence type="ECO:0000313" key="5">
    <source>
        <dbReference type="EMBL" id="RIJ50528.1"/>
    </source>
</evidence>
<dbReference type="SMART" id="SM00758">
    <property type="entry name" value="PA14"/>
    <property type="match status" value="1"/>
</dbReference>
<evidence type="ECO:0000256" key="1">
    <source>
        <dbReference type="ARBA" id="ARBA00022729"/>
    </source>
</evidence>
<dbReference type="InterPro" id="IPR003961">
    <property type="entry name" value="FN3_dom"/>
</dbReference>
<dbReference type="Gene3D" id="3.90.182.10">
    <property type="entry name" value="Toxin - Anthrax Protective Antigen,domain 1"/>
    <property type="match status" value="1"/>
</dbReference>
<evidence type="ECO:0008006" key="7">
    <source>
        <dbReference type="Google" id="ProtNLM"/>
    </source>
</evidence>
<dbReference type="Gene3D" id="3.60.21.10">
    <property type="match status" value="1"/>
</dbReference>
<feature type="signal peptide" evidence="2">
    <location>
        <begin position="1"/>
        <end position="23"/>
    </location>
</feature>
<dbReference type="Proteomes" id="UP000265926">
    <property type="component" value="Unassembled WGS sequence"/>
</dbReference>
<dbReference type="InterPro" id="IPR029052">
    <property type="entry name" value="Metallo-depent_PP-like"/>
</dbReference>
<dbReference type="PANTHER" id="PTHR22953">
    <property type="entry name" value="ACID PHOSPHATASE RELATED"/>
    <property type="match status" value="1"/>
</dbReference>
<feature type="domain" description="Fibronectin type-III" evidence="3">
    <location>
        <begin position="31"/>
        <end position="125"/>
    </location>
</feature>
<dbReference type="Pfam" id="PF07691">
    <property type="entry name" value="PA14"/>
    <property type="match status" value="1"/>
</dbReference>
<dbReference type="InterPro" id="IPR011658">
    <property type="entry name" value="PA14_dom"/>
</dbReference>
<reference evidence="5 6" key="1">
    <citation type="submission" date="2018-08" db="EMBL/GenBank/DDBJ databases">
        <title>Pallidiluteibacterium maritimus gen. nov., sp. nov., isolated from coastal sediment.</title>
        <authorList>
            <person name="Zhou L.Y."/>
        </authorList>
    </citation>
    <scope>NUCLEOTIDE SEQUENCE [LARGE SCALE GENOMIC DNA]</scope>
    <source>
        <strain evidence="5 6">XSD2</strain>
    </source>
</reference>
<comment type="caution">
    <text evidence="5">The sequence shown here is derived from an EMBL/GenBank/DDBJ whole genome shotgun (WGS) entry which is preliminary data.</text>
</comment>
<dbReference type="SUPFAM" id="SSF56988">
    <property type="entry name" value="Anthrax protective antigen"/>
    <property type="match status" value="1"/>
</dbReference>
<dbReference type="SUPFAM" id="SSF56300">
    <property type="entry name" value="Metallo-dependent phosphatases"/>
    <property type="match status" value="1"/>
</dbReference>
<dbReference type="Gene3D" id="2.60.40.10">
    <property type="entry name" value="Immunoglobulins"/>
    <property type="match status" value="1"/>
</dbReference>
<dbReference type="Pfam" id="PF00149">
    <property type="entry name" value="Metallophos"/>
    <property type="match status" value="1"/>
</dbReference>
<proteinExistence type="predicted"/>
<dbReference type="EMBL" id="QWGR01000001">
    <property type="protein sequence ID" value="RIJ50528.1"/>
    <property type="molecule type" value="Genomic_DNA"/>
</dbReference>
<dbReference type="PROSITE" id="PS51820">
    <property type="entry name" value="PA14"/>
    <property type="match status" value="1"/>
</dbReference>
<dbReference type="OrthoDB" id="9809781at2"/>
<keyword evidence="1 2" id="KW-0732">Signal</keyword>
<organism evidence="5 6">
    <name type="scientific">Maribellus luteus</name>
    <dbReference type="NCBI Taxonomy" id="2305463"/>
    <lineage>
        <taxon>Bacteria</taxon>
        <taxon>Pseudomonadati</taxon>
        <taxon>Bacteroidota</taxon>
        <taxon>Bacteroidia</taxon>
        <taxon>Marinilabiliales</taxon>
        <taxon>Prolixibacteraceae</taxon>
        <taxon>Maribellus</taxon>
    </lineage>
</organism>
<dbReference type="InterPro" id="IPR039331">
    <property type="entry name" value="PAPs-like"/>
</dbReference>